<feature type="region of interest" description="Disordered" evidence="1">
    <location>
        <begin position="496"/>
        <end position="516"/>
    </location>
</feature>
<feature type="compositionally biased region" description="Basic and acidic residues" evidence="1">
    <location>
        <begin position="501"/>
        <end position="511"/>
    </location>
</feature>
<dbReference type="EMBL" id="CDMZ01004403">
    <property type="protein sequence ID" value="CEM49649.1"/>
    <property type="molecule type" value="Genomic_DNA"/>
</dbReference>
<dbReference type="Gene3D" id="1.10.510.10">
    <property type="entry name" value="Transferase(Phosphotransferase) domain 1"/>
    <property type="match status" value="1"/>
</dbReference>
<gene>
    <name evidence="2" type="ORF">Cvel_9521</name>
</gene>
<reference evidence="2" key="1">
    <citation type="submission" date="2014-11" db="EMBL/GenBank/DDBJ databases">
        <authorList>
            <person name="Otto D Thomas"/>
            <person name="Naeem Raeece"/>
        </authorList>
    </citation>
    <scope>NUCLEOTIDE SEQUENCE</scope>
</reference>
<evidence type="ECO:0008006" key="3">
    <source>
        <dbReference type="Google" id="ProtNLM"/>
    </source>
</evidence>
<name>A0A0G4HYM8_9ALVE</name>
<proteinExistence type="predicted"/>
<dbReference type="VEuPathDB" id="CryptoDB:Cvel_9521"/>
<feature type="compositionally biased region" description="Low complexity" evidence="1">
    <location>
        <begin position="634"/>
        <end position="677"/>
    </location>
</feature>
<protein>
    <recommendedName>
        <fullName evidence="3">Protein kinase domain-containing protein</fullName>
    </recommendedName>
</protein>
<feature type="region of interest" description="Disordered" evidence="1">
    <location>
        <begin position="634"/>
        <end position="696"/>
    </location>
</feature>
<evidence type="ECO:0000256" key="1">
    <source>
        <dbReference type="SAM" id="MobiDB-lite"/>
    </source>
</evidence>
<organism evidence="2">
    <name type="scientific">Chromera velia CCMP2878</name>
    <dbReference type="NCBI Taxonomy" id="1169474"/>
    <lineage>
        <taxon>Eukaryota</taxon>
        <taxon>Sar</taxon>
        <taxon>Alveolata</taxon>
        <taxon>Colpodellida</taxon>
        <taxon>Chromeraceae</taxon>
        <taxon>Chromera</taxon>
    </lineage>
</organism>
<dbReference type="PhylomeDB" id="A0A0G4HYM8"/>
<dbReference type="SUPFAM" id="SSF56112">
    <property type="entry name" value="Protein kinase-like (PK-like)"/>
    <property type="match status" value="1"/>
</dbReference>
<dbReference type="AlphaFoldDB" id="A0A0G4HYM8"/>
<evidence type="ECO:0000313" key="2">
    <source>
        <dbReference type="EMBL" id="CEM49649.1"/>
    </source>
</evidence>
<sequence length="761" mass="84276">MGSTISEFQLDSGASVFIEPMENAAMCAVWQVCTSLGMTAPGEMQSVAEQLFVIQVARCEEQRRYLPLASTSPFPTTSCCISTEDWDSDALPVAYASLVAYVWSLSRKKKNVELHAYFGNGMPLGQFETHAMKMFEPGMPEESREERIEIIDHVNNSVQGAISAGIIPLLTEESFVNSSVSRLGGGAYRVCYACRLTDVGRGLVGGEGTEIVLFSPKCIDRWSIDAWQKQLCQQTAMVQEGLQNVCGLAGVCLFSFERPGEGEGGMHESFFFAFACRRVTALEGNTRLLQELRNLAIEEKEVMIRECLAEVAAAHERSFMHRDVHPCQFAVVHAGGKKKLKILDWGGVLCHETVPDYCVFYDDQGGCVSFLGALALRACTRPSGPYTENEVCSLQSGVQYTFFTGANPAWMAPEGLMCRPYIHDELFDMMFHENGPAYPFIPQGVPWNNRGRRGWGPEGDEGRTKYEEFKERVKPIFGKTTQGLVLRRREGLVGEGEGEEEFRQTKQRDLSHWGGGSRSGTHWNVDQAFLALHARDLLPLLEIPAQFRSLLNEIAPPLPVPLPSTSEGQENRLSVWRPSVLLLLDHGGGYKKAERLSIRSLLDRLPECSEEILWEVNEKLRRGEEFFRWAPSTSFSRENSSTSASSSSSSSPSSSSSSSSSSCSSDALSSSSSSSAAGAMLESRNRSGEGLGVSGDVAKGRLKGRRVKGSEALEAERKRLQAEKEEQKREVTGIPECRDHRNWQFLLFALSGFVLCRLFWV</sequence>
<dbReference type="InterPro" id="IPR011009">
    <property type="entry name" value="Kinase-like_dom_sf"/>
</dbReference>
<accession>A0A0G4HYM8</accession>